<name>A0ABR4E084_9PEZI</name>
<feature type="transmembrane region" description="Helical" evidence="7">
    <location>
        <begin position="458"/>
        <end position="481"/>
    </location>
</feature>
<keyword evidence="5 7" id="KW-0472">Membrane</keyword>
<feature type="transmembrane region" description="Helical" evidence="7">
    <location>
        <begin position="71"/>
        <end position="96"/>
    </location>
</feature>
<sequence length="539" mass="59743">MPKTEAEDEITAQENPDTQWTTSIWSASDKSNGKPPYWIQGPRYQGHVSEGRVQLTDEDSRRICRKIDKRILVILVWVYFLQVLDKMVVGHSAILGLQADLALMGNRFYWVVTITLIAQLVALPFSAFLIVKVPPRTLLPAMILAWGIAQTCTSAAHSFGGLMTARAALGIFEAGCLPLFAIMTGAWYRRAEQPLRIAAWYGTNGLATVIASLLSYGFGKIQSPHLAPWRIMFLSTGLVTILTVPFIYRKLENDVQTASFLAEDEQSMAIERLRANQAASDSREVRWGQVKEAVKDVKTFLFFIMSLGNSLGSQVPFTFGPLILERLGYDNYTTLLLNMPFGALQYIVILGVSWLSVKFRWKSLTLGSSLIPVIIGLVILFVLPEGSTNTAVLLIGYHLFAFIFGCNSLILSWIMANTAGQTKKSITLSLYSAVSSIGSALGPLLFKSSDAPKYDTALKITLGVYIGIFWAVIIQVVNLVLLNRAQEKKRVAHEKPATLHDHSMGESYVDIAVDNENYVGNFAFADLTDKQNDEFVYIC</sequence>
<evidence type="ECO:0000256" key="1">
    <source>
        <dbReference type="ARBA" id="ARBA00004141"/>
    </source>
</evidence>
<keyword evidence="3 7" id="KW-0812">Transmembrane</keyword>
<feature type="compositionally biased region" description="Polar residues" evidence="6">
    <location>
        <begin position="12"/>
        <end position="30"/>
    </location>
</feature>
<dbReference type="InterPro" id="IPR020846">
    <property type="entry name" value="MFS_dom"/>
</dbReference>
<feature type="transmembrane region" description="Helical" evidence="7">
    <location>
        <begin position="108"/>
        <end position="131"/>
    </location>
</feature>
<feature type="transmembrane region" description="Helical" evidence="7">
    <location>
        <begin position="364"/>
        <end position="383"/>
    </location>
</feature>
<proteinExistence type="predicted"/>
<comment type="caution">
    <text evidence="9">The sequence shown here is derived from an EMBL/GenBank/DDBJ whole genome shotgun (WGS) entry which is preliminary data.</text>
</comment>
<evidence type="ECO:0000256" key="6">
    <source>
        <dbReference type="SAM" id="MobiDB-lite"/>
    </source>
</evidence>
<dbReference type="InterPro" id="IPR011701">
    <property type="entry name" value="MFS"/>
</dbReference>
<feature type="compositionally biased region" description="Acidic residues" evidence="6">
    <location>
        <begin position="1"/>
        <end position="11"/>
    </location>
</feature>
<feature type="transmembrane region" description="Helical" evidence="7">
    <location>
        <begin position="165"/>
        <end position="188"/>
    </location>
</feature>
<feature type="transmembrane region" description="Helical" evidence="7">
    <location>
        <begin position="138"/>
        <end position="159"/>
    </location>
</feature>
<dbReference type="SUPFAM" id="SSF103473">
    <property type="entry name" value="MFS general substrate transporter"/>
    <property type="match status" value="1"/>
</dbReference>
<dbReference type="Pfam" id="PF07690">
    <property type="entry name" value="MFS_1"/>
    <property type="match status" value="1"/>
</dbReference>
<evidence type="ECO:0000256" key="5">
    <source>
        <dbReference type="ARBA" id="ARBA00023136"/>
    </source>
</evidence>
<evidence type="ECO:0000256" key="2">
    <source>
        <dbReference type="ARBA" id="ARBA00022448"/>
    </source>
</evidence>
<dbReference type="Proteomes" id="UP001600888">
    <property type="component" value="Unassembled WGS sequence"/>
</dbReference>
<dbReference type="InterPro" id="IPR036259">
    <property type="entry name" value="MFS_trans_sf"/>
</dbReference>
<gene>
    <name evidence="9" type="ORF">FJTKL_01591</name>
</gene>
<feature type="domain" description="Major facilitator superfamily (MFS) profile" evidence="8">
    <location>
        <begin position="71"/>
        <end position="489"/>
    </location>
</feature>
<reference evidence="9 10" key="1">
    <citation type="submission" date="2024-03" db="EMBL/GenBank/DDBJ databases">
        <title>A high-quality draft genome sequence of Diaporthe vaccinii, a causative agent of upright dieback and viscid rot disease in cranberry plants.</title>
        <authorList>
            <person name="Sarrasin M."/>
            <person name="Lang B.F."/>
            <person name="Burger G."/>
        </authorList>
    </citation>
    <scope>NUCLEOTIDE SEQUENCE [LARGE SCALE GENOMIC DNA]</scope>
    <source>
        <strain evidence="9 10">IS7</strain>
    </source>
</reference>
<evidence type="ECO:0000256" key="4">
    <source>
        <dbReference type="ARBA" id="ARBA00022989"/>
    </source>
</evidence>
<evidence type="ECO:0000313" key="10">
    <source>
        <dbReference type="Proteomes" id="UP001600888"/>
    </source>
</evidence>
<feature type="transmembrane region" description="Helical" evidence="7">
    <location>
        <begin position="200"/>
        <end position="219"/>
    </location>
</feature>
<dbReference type="Gene3D" id="1.20.1250.20">
    <property type="entry name" value="MFS general substrate transporter like domains"/>
    <property type="match status" value="2"/>
</dbReference>
<keyword evidence="4 7" id="KW-1133">Transmembrane helix</keyword>
<protein>
    <recommendedName>
        <fullName evidence="8">Major facilitator superfamily (MFS) profile domain-containing protein</fullName>
    </recommendedName>
</protein>
<evidence type="ECO:0000313" key="9">
    <source>
        <dbReference type="EMBL" id="KAL2275834.1"/>
    </source>
</evidence>
<feature type="transmembrane region" description="Helical" evidence="7">
    <location>
        <begin position="300"/>
        <end position="323"/>
    </location>
</feature>
<dbReference type="PANTHER" id="PTHR43791">
    <property type="entry name" value="PERMEASE-RELATED"/>
    <property type="match status" value="1"/>
</dbReference>
<keyword evidence="10" id="KW-1185">Reference proteome</keyword>
<accession>A0ABR4E084</accession>
<feature type="transmembrane region" description="Helical" evidence="7">
    <location>
        <begin position="395"/>
        <end position="416"/>
    </location>
</feature>
<comment type="subcellular location">
    <subcellularLocation>
        <location evidence="1">Membrane</location>
        <topology evidence="1">Multi-pass membrane protein</topology>
    </subcellularLocation>
</comment>
<feature type="region of interest" description="Disordered" evidence="6">
    <location>
        <begin position="1"/>
        <end position="32"/>
    </location>
</feature>
<evidence type="ECO:0000256" key="7">
    <source>
        <dbReference type="SAM" id="Phobius"/>
    </source>
</evidence>
<feature type="transmembrane region" description="Helical" evidence="7">
    <location>
        <begin position="335"/>
        <end position="357"/>
    </location>
</feature>
<organism evidence="9 10">
    <name type="scientific">Diaporthe vaccinii</name>
    <dbReference type="NCBI Taxonomy" id="105482"/>
    <lineage>
        <taxon>Eukaryota</taxon>
        <taxon>Fungi</taxon>
        <taxon>Dikarya</taxon>
        <taxon>Ascomycota</taxon>
        <taxon>Pezizomycotina</taxon>
        <taxon>Sordariomycetes</taxon>
        <taxon>Sordariomycetidae</taxon>
        <taxon>Diaporthales</taxon>
        <taxon>Diaporthaceae</taxon>
        <taxon>Diaporthe</taxon>
        <taxon>Diaporthe eres species complex</taxon>
    </lineage>
</organism>
<evidence type="ECO:0000256" key="3">
    <source>
        <dbReference type="ARBA" id="ARBA00022692"/>
    </source>
</evidence>
<dbReference type="PANTHER" id="PTHR43791:SF16">
    <property type="entry name" value="TRANSPORTER, PUTATIVE (AFU_ORTHOLOGUE AFUA_3G01840)-RELATED"/>
    <property type="match status" value="1"/>
</dbReference>
<keyword evidence="2" id="KW-0813">Transport</keyword>
<feature type="transmembrane region" description="Helical" evidence="7">
    <location>
        <begin position="231"/>
        <end position="248"/>
    </location>
</feature>
<evidence type="ECO:0000259" key="8">
    <source>
        <dbReference type="PROSITE" id="PS50850"/>
    </source>
</evidence>
<feature type="transmembrane region" description="Helical" evidence="7">
    <location>
        <begin position="428"/>
        <end position="446"/>
    </location>
</feature>
<dbReference type="EMBL" id="JBAWTH010000126">
    <property type="protein sequence ID" value="KAL2275834.1"/>
    <property type="molecule type" value="Genomic_DNA"/>
</dbReference>
<dbReference type="PROSITE" id="PS50850">
    <property type="entry name" value="MFS"/>
    <property type="match status" value="1"/>
</dbReference>